<keyword evidence="3" id="KW-1185">Reference proteome</keyword>
<evidence type="ECO:0000256" key="1">
    <source>
        <dbReference type="SAM" id="MobiDB-lite"/>
    </source>
</evidence>
<sequence length="102" mass="11455">MKSVIIIRELVKLNKAAPLLYVPCFIFDGIMILKVVQSGRREQRKKARTTEESRPAAGPSTQTVDVPVDASRECRVPCRSARILTLHQPILPLSRRTPLHPS</sequence>
<evidence type="ECO:0000313" key="3">
    <source>
        <dbReference type="Proteomes" id="UP000054485"/>
    </source>
</evidence>
<organism evidence="2 3">
    <name type="scientific">Suillus luteus UH-Slu-Lm8-n1</name>
    <dbReference type="NCBI Taxonomy" id="930992"/>
    <lineage>
        <taxon>Eukaryota</taxon>
        <taxon>Fungi</taxon>
        <taxon>Dikarya</taxon>
        <taxon>Basidiomycota</taxon>
        <taxon>Agaricomycotina</taxon>
        <taxon>Agaricomycetes</taxon>
        <taxon>Agaricomycetidae</taxon>
        <taxon>Boletales</taxon>
        <taxon>Suillineae</taxon>
        <taxon>Suillaceae</taxon>
        <taxon>Suillus</taxon>
    </lineage>
</organism>
<accession>A0A0D0A450</accession>
<evidence type="ECO:0000313" key="2">
    <source>
        <dbReference type="EMBL" id="KIK32979.1"/>
    </source>
</evidence>
<dbReference type="HOGENOM" id="CLU_2279350_0_0_1"/>
<gene>
    <name evidence="2" type="ORF">CY34DRAFT_742365</name>
</gene>
<protein>
    <submittedName>
        <fullName evidence="2">Uncharacterized protein</fullName>
    </submittedName>
</protein>
<dbReference type="Proteomes" id="UP000054485">
    <property type="component" value="Unassembled WGS sequence"/>
</dbReference>
<dbReference type="EMBL" id="KN836061">
    <property type="protein sequence ID" value="KIK32979.1"/>
    <property type="molecule type" value="Genomic_DNA"/>
</dbReference>
<dbReference type="InParanoid" id="A0A0D0A450"/>
<feature type="region of interest" description="Disordered" evidence="1">
    <location>
        <begin position="38"/>
        <end position="66"/>
    </location>
</feature>
<dbReference type="AlphaFoldDB" id="A0A0D0A450"/>
<name>A0A0D0A450_9AGAM</name>
<reference evidence="2 3" key="1">
    <citation type="submission" date="2014-04" db="EMBL/GenBank/DDBJ databases">
        <authorList>
            <consortium name="DOE Joint Genome Institute"/>
            <person name="Kuo A."/>
            <person name="Ruytinx J."/>
            <person name="Rineau F."/>
            <person name="Colpaert J."/>
            <person name="Kohler A."/>
            <person name="Nagy L.G."/>
            <person name="Floudas D."/>
            <person name="Copeland A."/>
            <person name="Barry K.W."/>
            <person name="Cichocki N."/>
            <person name="Veneault-Fourrey C."/>
            <person name="LaButti K."/>
            <person name="Lindquist E.A."/>
            <person name="Lipzen A."/>
            <person name="Lundell T."/>
            <person name="Morin E."/>
            <person name="Murat C."/>
            <person name="Sun H."/>
            <person name="Tunlid A."/>
            <person name="Henrissat B."/>
            <person name="Grigoriev I.V."/>
            <person name="Hibbett D.S."/>
            <person name="Martin F."/>
            <person name="Nordberg H.P."/>
            <person name="Cantor M.N."/>
            <person name="Hua S.X."/>
        </authorList>
    </citation>
    <scope>NUCLEOTIDE SEQUENCE [LARGE SCALE GENOMIC DNA]</scope>
    <source>
        <strain evidence="2 3">UH-Slu-Lm8-n1</strain>
    </source>
</reference>
<reference evidence="3" key="2">
    <citation type="submission" date="2015-01" db="EMBL/GenBank/DDBJ databases">
        <title>Evolutionary Origins and Diversification of the Mycorrhizal Mutualists.</title>
        <authorList>
            <consortium name="DOE Joint Genome Institute"/>
            <consortium name="Mycorrhizal Genomics Consortium"/>
            <person name="Kohler A."/>
            <person name="Kuo A."/>
            <person name="Nagy L.G."/>
            <person name="Floudas D."/>
            <person name="Copeland A."/>
            <person name="Barry K.W."/>
            <person name="Cichocki N."/>
            <person name="Veneault-Fourrey C."/>
            <person name="LaButti K."/>
            <person name="Lindquist E.A."/>
            <person name="Lipzen A."/>
            <person name="Lundell T."/>
            <person name="Morin E."/>
            <person name="Murat C."/>
            <person name="Riley R."/>
            <person name="Ohm R."/>
            <person name="Sun H."/>
            <person name="Tunlid A."/>
            <person name="Henrissat B."/>
            <person name="Grigoriev I.V."/>
            <person name="Hibbett D.S."/>
            <person name="Martin F."/>
        </authorList>
    </citation>
    <scope>NUCLEOTIDE SEQUENCE [LARGE SCALE GENOMIC DNA]</scope>
    <source>
        <strain evidence="3">UH-Slu-Lm8-n1</strain>
    </source>
</reference>
<proteinExistence type="predicted"/>